<dbReference type="AlphaFoldDB" id="A0AAQ3U048"/>
<sequence length="114" mass="12841">MAGFIQIHKLQLLLLLMIMPCSTLLSAAAASSSHANSSHKWYDESVQDPLMMFKFSDEYYMVIPLGTIRQQEPSFFISPKIPPKEPLETSAPTWTTITQSVIVLAMCKYILFAI</sequence>
<dbReference type="EMBL" id="CP144751">
    <property type="protein sequence ID" value="WVZ83249.1"/>
    <property type="molecule type" value="Genomic_DNA"/>
</dbReference>
<proteinExistence type="predicted"/>
<evidence type="ECO:0000313" key="3">
    <source>
        <dbReference type="Proteomes" id="UP001341281"/>
    </source>
</evidence>
<organism evidence="2 3">
    <name type="scientific">Paspalum notatum var. saurae</name>
    <dbReference type="NCBI Taxonomy" id="547442"/>
    <lineage>
        <taxon>Eukaryota</taxon>
        <taxon>Viridiplantae</taxon>
        <taxon>Streptophyta</taxon>
        <taxon>Embryophyta</taxon>
        <taxon>Tracheophyta</taxon>
        <taxon>Spermatophyta</taxon>
        <taxon>Magnoliopsida</taxon>
        <taxon>Liliopsida</taxon>
        <taxon>Poales</taxon>
        <taxon>Poaceae</taxon>
        <taxon>PACMAD clade</taxon>
        <taxon>Panicoideae</taxon>
        <taxon>Andropogonodae</taxon>
        <taxon>Paspaleae</taxon>
        <taxon>Paspalinae</taxon>
        <taxon>Paspalum</taxon>
    </lineage>
</organism>
<keyword evidence="3" id="KW-1185">Reference proteome</keyword>
<name>A0AAQ3U048_PASNO</name>
<reference evidence="2 3" key="1">
    <citation type="submission" date="2024-02" db="EMBL/GenBank/DDBJ databases">
        <title>High-quality chromosome-scale genome assembly of Pensacola bahiagrass (Paspalum notatum Flugge var. saurae).</title>
        <authorList>
            <person name="Vega J.M."/>
            <person name="Podio M."/>
            <person name="Orjuela J."/>
            <person name="Siena L.A."/>
            <person name="Pessino S.C."/>
            <person name="Combes M.C."/>
            <person name="Mariac C."/>
            <person name="Albertini E."/>
            <person name="Pupilli F."/>
            <person name="Ortiz J.P.A."/>
            <person name="Leblanc O."/>
        </authorList>
    </citation>
    <scope>NUCLEOTIDE SEQUENCE [LARGE SCALE GENOMIC DNA]</scope>
    <source>
        <strain evidence="2">R1</strain>
        <tissue evidence="2">Leaf</tissue>
    </source>
</reference>
<feature type="signal peptide" evidence="1">
    <location>
        <begin position="1"/>
        <end position="23"/>
    </location>
</feature>
<gene>
    <name evidence="2" type="ORF">U9M48_030417</name>
</gene>
<evidence type="ECO:0000256" key="1">
    <source>
        <dbReference type="SAM" id="SignalP"/>
    </source>
</evidence>
<keyword evidence="1" id="KW-0732">Signal</keyword>
<accession>A0AAQ3U048</accession>
<dbReference type="Proteomes" id="UP001341281">
    <property type="component" value="Chromosome 07"/>
</dbReference>
<protein>
    <submittedName>
        <fullName evidence="2">Uncharacterized protein</fullName>
    </submittedName>
</protein>
<feature type="chain" id="PRO_5042980515" evidence="1">
    <location>
        <begin position="24"/>
        <end position="114"/>
    </location>
</feature>
<evidence type="ECO:0000313" key="2">
    <source>
        <dbReference type="EMBL" id="WVZ83249.1"/>
    </source>
</evidence>